<dbReference type="GO" id="GO:0005886">
    <property type="term" value="C:plasma membrane"/>
    <property type="evidence" value="ECO:0007669"/>
    <property type="project" value="TreeGrafter"/>
</dbReference>
<evidence type="ECO:0000256" key="2">
    <source>
        <dbReference type="ARBA" id="ARBA00022679"/>
    </source>
</evidence>
<dbReference type="Proteomes" id="UP000239352">
    <property type="component" value="Unassembled WGS sequence"/>
</dbReference>
<keyword evidence="4" id="KW-1185">Reference proteome</keyword>
<sequence length="228" mass="24530">MNRVPPSSETTPTGERIPPELLAVARSATGFMPEEEGEALFEAAVRHLGDGVAVEIGTYCGKSAVYLGAAARVTGGLVVTVDHHRGSEEHQRGWEYHDPDLVDPHSGRLDTLGRFRRTLTEAGLEDRVMAVVGDSVTAASVWNTPVSVLFVDGGHTETAAQNDYTNWAPWIRPGGALVIHDVFPDPADGGRPPFHVYRRALDSGRFREVSATGSLRVLRRVGGQVGSL</sequence>
<dbReference type="Pfam" id="PF13578">
    <property type="entry name" value="Methyltransf_24"/>
    <property type="match status" value="1"/>
</dbReference>
<comment type="caution">
    <text evidence="3">The sequence shown here is derived from an EMBL/GenBank/DDBJ whole genome shotgun (WGS) entry which is preliminary data.</text>
</comment>
<protein>
    <recommendedName>
        <fullName evidence="5">Class I SAM-dependent methyltransferase</fullName>
    </recommendedName>
</protein>
<dbReference type="PANTHER" id="PTHR40048">
    <property type="entry name" value="RHAMNOSYL O-METHYLTRANSFERASE"/>
    <property type="match status" value="1"/>
</dbReference>
<dbReference type="GO" id="GO:0071770">
    <property type="term" value="P:DIM/DIP cell wall layer assembly"/>
    <property type="evidence" value="ECO:0007669"/>
    <property type="project" value="TreeGrafter"/>
</dbReference>
<evidence type="ECO:0008006" key="5">
    <source>
        <dbReference type="Google" id="ProtNLM"/>
    </source>
</evidence>
<keyword evidence="1" id="KW-0489">Methyltransferase</keyword>
<dbReference type="InParanoid" id="A0A2T0GT73"/>
<evidence type="ECO:0000256" key="1">
    <source>
        <dbReference type="ARBA" id="ARBA00022603"/>
    </source>
</evidence>
<dbReference type="SUPFAM" id="SSF53335">
    <property type="entry name" value="S-adenosyl-L-methionine-dependent methyltransferases"/>
    <property type="match status" value="1"/>
</dbReference>
<dbReference type="EMBL" id="PVSR01000035">
    <property type="protein sequence ID" value="PRW62315.1"/>
    <property type="molecule type" value="Genomic_DNA"/>
</dbReference>
<name>A0A2T0GT73_ACTMO</name>
<gene>
    <name evidence="3" type="ORF">CEP50_16030</name>
</gene>
<dbReference type="PANTHER" id="PTHR40048:SF1">
    <property type="entry name" value="RHAMNOSYL O-METHYLTRANSFERASE"/>
    <property type="match status" value="1"/>
</dbReference>
<dbReference type="RefSeq" id="WP_106114757.1">
    <property type="nucleotide sequence ID" value="NZ_PVSR01000035.1"/>
</dbReference>
<organism evidence="3 4">
    <name type="scientific">Actinopolyspora mortivallis</name>
    <dbReference type="NCBI Taxonomy" id="33906"/>
    <lineage>
        <taxon>Bacteria</taxon>
        <taxon>Bacillati</taxon>
        <taxon>Actinomycetota</taxon>
        <taxon>Actinomycetes</taxon>
        <taxon>Actinopolysporales</taxon>
        <taxon>Actinopolysporaceae</taxon>
        <taxon>Actinopolyspora</taxon>
    </lineage>
</organism>
<evidence type="ECO:0000313" key="4">
    <source>
        <dbReference type="Proteomes" id="UP000239352"/>
    </source>
</evidence>
<accession>A0A2T0GT73</accession>
<evidence type="ECO:0000313" key="3">
    <source>
        <dbReference type="EMBL" id="PRW62315.1"/>
    </source>
</evidence>
<reference evidence="3 4" key="1">
    <citation type="submission" date="2018-03" db="EMBL/GenBank/DDBJ databases">
        <title>Actinopolyspora mortivallis from Sahara, screening for active biomolecules.</title>
        <authorList>
            <person name="Selama O."/>
            <person name="Wellington E.M.H."/>
            <person name="Hacene H."/>
        </authorList>
    </citation>
    <scope>NUCLEOTIDE SEQUENCE [LARGE SCALE GENOMIC DNA]</scope>
    <source>
        <strain evidence="3 4">M5A</strain>
    </source>
</reference>
<keyword evidence="2" id="KW-0808">Transferase</keyword>
<dbReference type="GO" id="GO:0008168">
    <property type="term" value="F:methyltransferase activity"/>
    <property type="evidence" value="ECO:0007669"/>
    <property type="project" value="UniProtKB-KW"/>
</dbReference>
<dbReference type="GO" id="GO:0032259">
    <property type="term" value="P:methylation"/>
    <property type="evidence" value="ECO:0007669"/>
    <property type="project" value="UniProtKB-KW"/>
</dbReference>
<dbReference type="STRING" id="1050202.GCA_000384035_01950"/>
<dbReference type="AlphaFoldDB" id="A0A2T0GT73"/>
<proteinExistence type="predicted"/>
<dbReference type="Gene3D" id="3.40.50.150">
    <property type="entry name" value="Vaccinia Virus protein VP39"/>
    <property type="match status" value="1"/>
</dbReference>
<dbReference type="InterPro" id="IPR029063">
    <property type="entry name" value="SAM-dependent_MTases_sf"/>
</dbReference>